<feature type="region of interest" description="Disordered" evidence="11">
    <location>
        <begin position="986"/>
        <end position="1059"/>
    </location>
</feature>
<keyword evidence="4 10" id="KW-0678">Repressor</keyword>
<feature type="domain" description="Mediator complex subunit Med13 N-terminal" evidence="13">
    <location>
        <begin position="23"/>
        <end position="375"/>
    </location>
</feature>
<sequence>MSSKSSSPTSGTTASSTQQINLSDSLLASSINLPERAVIAYVTFVPLSGSLQPTQVIEHARRSILTRNASTSVLESLLTNVNIASNPQLFVFSITSAEKASQAVSSLRGLQPDDLSVSSASFFTPEECFANNSVASPSSSSQLPLATLHHHFLEALRSRLIEDIVVAAHQAASSRGRQVQRLKGGILLSPPPHATEWSAEWEHCAHARPLIYAHLQVYLSPPVGDHPSRLLVHPVLRPTLFLPLSVTLPLPAGTPVTLLPYGTPAYYLTAYSGPSAGLIKQFNERLAGLGVTGWGDAPPACGPGFTRHRPAPPTTPRPTNGLVKPTIGLFSHQAPTSQTYTTSPFVIVWIAVENKQGEEKGVPAIWPTQLCISYTTSSDANETPCGRKMLSYIPALPTELQPSPPPHPAHAAKPVLSLPLPSPSIPGHSGPASASLVQTPTVPFSASTPTATSALSPAFELQVPCQISSPEAATRRPTPSYPPRPALSASPTSDSLRAFKSLTVTRRRPMSTVVGEVGEFVDAVARERERERERIRREREGGAGSSPRLSRVASSSVVPDPNQTQSNSGTPTALGNIPPAQSTSSIGLSLTHPQSVQANALGYADVPAVTVSNATPQSHAAPSNTFYPSPPHTNPPVVATMDMETSPVVEPVPLVADDETAKLSESSSERMDVAPDSKAPTVDAVAPNDSSATVQSGGSFDFGGWSDPVIRSSADSFLGIDMGMDMDMDFMSMGFDMAPPMNMAGVSSSSGPTDNAGASSYNLRSNTNMDFEDFTDDDFSFFDQPSRAPVSMDVSSAVPYGVPPTPSSDQLTASGLPSMASSGHSLGILSPLKFGDTGHQASADLPFSHGAVPWLDSSGSAFAETDTDIKFLPPDLAPPSAADSPDSHDGPLTPGATIRFDSGRVAPNFGAFDAIPFASSHKEADLKYSFGKFAPPPSPPPEEGHAPYGTAKQKSPRGDEWKFRYAAATDPRIGVVRKLRGIKRKTAEAHTPRMGAPSPLWTRDEEEWEWEEQRGARDVEKDDDADSASAGESDDALDDGDRDSVTDARSSTCSRPATPLPAYLPIGPTLLEARFAHSHLLPLSTPLRPPGAAVASTNMAVVPVPTSVPTPVSPAATLGAATEKSKSLEVAAAMVAKEVVENPLWAEAWRASMALSSATPAAKLRTDLWHVDLHAVSQLMTSLPAVEGPLNLRTLFDLSCSDSSDTKKETSLQGLEAPSVVVGKGDVALTASPTSLRFWEKLGLTPRGGSKNVTAFVLFEDDGEDNEQRAELWLKKISAAYAEKHFGSHSAGHSMHCTKDGLIPVRLDSAFRKNFVNIISNLPLHDQSLVLYMVTPVRIMSLSSPILRHVLFAIKKALKTHPDAQLLFHLLPQNAILSRYDDPAAQQAMLECTCLSVYDRVAKPVDRQVSKELAEAIAGSSQSMRRFLVTRAFTLARASPKVHYSRAPQTLGVMDRGTLLHVGYQVSSCGRWILAACTDERGESQEVGLWMTQTQLPAQSEEPSAADNEGDSSSAVSETSPETHVVSKVWQFAMQCAAKADIEWRVIITRLGIMEVLELDAWTSHLSSAVESPAVAASLNVSLWSADASTPWKVIPRRAVASPKRSRPESRAASFSSSKHSSLPPSLFIDAAASTCAFFPRHPPIPLTALPTFSEPALVLEPPSETGATSSSSLRDRATLPLLPLASSVLLRVPADGGVSSLSTLHIHLLYSGCVGMEPPASSPEEEERRSELLKDVTKNFYALSVLACSRTSLSSVGAGTLSLLPSHLAAVDAMHGAVSHDDDHGEVGSDP</sequence>
<feature type="compositionally biased region" description="Basic and acidic residues" evidence="11">
    <location>
        <begin position="664"/>
        <end position="675"/>
    </location>
</feature>
<evidence type="ECO:0000256" key="9">
    <source>
        <dbReference type="ARBA" id="ARBA00032008"/>
    </source>
</evidence>
<feature type="compositionally biased region" description="Polar residues" evidence="11">
    <location>
        <begin position="561"/>
        <end position="587"/>
    </location>
</feature>
<keyword evidence="8 10" id="KW-0539">Nucleus</keyword>
<comment type="subunit">
    <text evidence="10">Component of the SRB8-11 complex, which itself associates with the Mediator complex.</text>
</comment>
<feature type="compositionally biased region" description="Polar residues" evidence="11">
    <location>
        <begin position="1511"/>
        <end position="1520"/>
    </location>
</feature>
<dbReference type="InterPro" id="IPR009401">
    <property type="entry name" value="Med13_C"/>
</dbReference>
<evidence type="ECO:0000313" key="14">
    <source>
        <dbReference type="EMBL" id="KAL0949105.1"/>
    </source>
</evidence>
<feature type="region of interest" description="Disordered" evidence="11">
    <location>
        <begin position="526"/>
        <end position="587"/>
    </location>
</feature>
<proteinExistence type="inferred from homology"/>
<dbReference type="PANTHER" id="PTHR48249:SF3">
    <property type="entry name" value="MEDIATOR OF RNA POLYMERASE II TRANSCRIPTION SUBUNIT 13"/>
    <property type="match status" value="1"/>
</dbReference>
<feature type="region of interest" description="Disordered" evidence="11">
    <location>
        <begin position="1496"/>
        <end position="1520"/>
    </location>
</feature>
<reference evidence="15" key="1">
    <citation type="submission" date="2024-06" db="EMBL/GenBank/DDBJ databases">
        <title>Multi-omics analyses provide insights into the biosynthesis of the anticancer antibiotic pleurotin in Hohenbuehelia grisea.</title>
        <authorList>
            <person name="Weaver J.A."/>
            <person name="Alberti F."/>
        </authorList>
    </citation>
    <scope>NUCLEOTIDE SEQUENCE [LARGE SCALE GENOMIC DNA]</scope>
    <source>
        <strain evidence="15">T-177</strain>
    </source>
</reference>
<feature type="compositionally biased region" description="Low complexity" evidence="11">
    <location>
        <begin position="409"/>
        <end position="436"/>
    </location>
</feature>
<evidence type="ECO:0000256" key="5">
    <source>
        <dbReference type="ARBA" id="ARBA00023015"/>
    </source>
</evidence>
<feature type="region of interest" description="Disordered" evidence="11">
    <location>
        <begin position="929"/>
        <end position="960"/>
    </location>
</feature>
<dbReference type="Pfam" id="PF06333">
    <property type="entry name" value="Med13_C"/>
    <property type="match status" value="1"/>
</dbReference>
<feature type="compositionally biased region" description="Low complexity" evidence="11">
    <location>
        <begin position="1611"/>
        <end position="1622"/>
    </location>
</feature>
<feature type="region of interest" description="Disordered" evidence="11">
    <location>
        <begin position="1599"/>
        <end position="1622"/>
    </location>
</feature>
<keyword evidence="6 10" id="KW-0010">Activator</keyword>
<evidence type="ECO:0000256" key="3">
    <source>
        <dbReference type="ARBA" id="ARBA00019618"/>
    </source>
</evidence>
<keyword evidence="5 10" id="KW-0805">Transcription regulation</keyword>
<comment type="similarity">
    <text evidence="2 10">Belongs to the Mediator complex subunit 13 family.</text>
</comment>
<evidence type="ECO:0000256" key="11">
    <source>
        <dbReference type="SAM" id="MobiDB-lite"/>
    </source>
</evidence>
<evidence type="ECO:0000313" key="15">
    <source>
        <dbReference type="Proteomes" id="UP001556367"/>
    </source>
</evidence>
<feature type="domain" description="Mediator complex subunit Med13 C-terminal" evidence="12">
    <location>
        <begin position="1431"/>
        <end position="1772"/>
    </location>
</feature>
<dbReference type="Proteomes" id="UP001556367">
    <property type="component" value="Unassembled WGS sequence"/>
</dbReference>
<organism evidence="14 15">
    <name type="scientific">Hohenbuehelia grisea</name>
    <dbReference type="NCBI Taxonomy" id="104357"/>
    <lineage>
        <taxon>Eukaryota</taxon>
        <taxon>Fungi</taxon>
        <taxon>Dikarya</taxon>
        <taxon>Basidiomycota</taxon>
        <taxon>Agaricomycotina</taxon>
        <taxon>Agaricomycetes</taxon>
        <taxon>Agaricomycetidae</taxon>
        <taxon>Agaricales</taxon>
        <taxon>Pleurotineae</taxon>
        <taxon>Pleurotaceae</taxon>
        <taxon>Hohenbuehelia</taxon>
    </lineage>
</organism>
<feature type="compositionally biased region" description="Low complexity" evidence="11">
    <location>
        <begin position="872"/>
        <end position="884"/>
    </location>
</feature>
<dbReference type="PANTHER" id="PTHR48249">
    <property type="entry name" value="MEDIATOR OF RNA POLYMERASE II TRANSCRIPTION SUBUNIT 13"/>
    <property type="match status" value="1"/>
</dbReference>
<feature type="region of interest" description="Disordered" evidence="11">
    <location>
        <begin position="469"/>
        <end position="494"/>
    </location>
</feature>
<dbReference type="InterPro" id="IPR051139">
    <property type="entry name" value="Mediator_complx_sub13"/>
</dbReference>
<evidence type="ECO:0000256" key="2">
    <source>
        <dbReference type="ARBA" id="ARBA00009354"/>
    </source>
</evidence>
<accession>A0ABR3J1T3</accession>
<dbReference type="InterPro" id="IPR021643">
    <property type="entry name" value="Mediator_Med13_N"/>
</dbReference>
<evidence type="ECO:0000259" key="12">
    <source>
        <dbReference type="Pfam" id="PF06333"/>
    </source>
</evidence>
<feature type="compositionally biased region" description="Low complexity" evidence="11">
    <location>
        <begin position="545"/>
        <end position="559"/>
    </location>
</feature>
<comment type="function">
    <text evidence="10">Component of the SRB8-11 complex. The SRB8-11 complex is a regulatory module of the Mediator complex which is itself involved in regulation of basal and activated RNA polymerase II-dependent transcription. The SRB8-11 complex may be involved in the transcriptional repression of a subset of genes regulated by Mediator. It may inhibit the association of the Mediator complex with RNA polymerase II to form the holoenzyme complex.</text>
</comment>
<feature type="region of interest" description="Disordered" evidence="11">
    <location>
        <begin position="397"/>
        <end position="436"/>
    </location>
</feature>
<dbReference type="EMBL" id="JASNQZ010000012">
    <property type="protein sequence ID" value="KAL0949105.1"/>
    <property type="molecule type" value="Genomic_DNA"/>
</dbReference>
<feature type="region of interest" description="Disordered" evidence="11">
    <location>
        <begin position="664"/>
        <end position="693"/>
    </location>
</feature>
<feature type="compositionally biased region" description="Basic and acidic residues" evidence="11">
    <location>
        <begin position="526"/>
        <end position="541"/>
    </location>
</feature>
<dbReference type="Pfam" id="PF11597">
    <property type="entry name" value="Med13_N"/>
    <property type="match status" value="1"/>
</dbReference>
<feature type="compositionally biased region" description="Basic and acidic residues" evidence="11">
    <location>
        <begin position="1011"/>
        <end position="1020"/>
    </location>
</feature>
<feature type="compositionally biased region" description="Acidic residues" evidence="11">
    <location>
        <begin position="1021"/>
        <end position="1041"/>
    </location>
</feature>
<evidence type="ECO:0000259" key="13">
    <source>
        <dbReference type="Pfam" id="PF11597"/>
    </source>
</evidence>
<evidence type="ECO:0000256" key="8">
    <source>
        <dbReference type="ARBA" id="ARBA00023242"/>
    </source>
</evidence>
<keyword evidence="7 10" id="KW-0804">Transcription</keyword>
<evidence type="ECO:0000256" key="4">
    <source>
        <dbReference type="ARBA" id="ARBA00022491"/>
    </source>
</evidence>
<evidence type="ECO:0000256" key="10">
    <source>
        <dbReference type="RuleBase" id="RU364134"/>
    </source>
</evidence>
<gene>
    <name evidence="14" type="ORF">HGRIS_009194</name>
</gene>
<protein>
    <recommendedName>
        <fullName evidence="3 10">Mediator of RNA polymerase II transcription subunit 13</fullName>
    </recommendedName>
    <alternativeName>
        <fullName evidence="9 10">Mediator complex subunit 13</fullName>
    </alternativeName>
</protein>
<comment type="caution">
    <text evidence="14">The sequence shown here is derived from an EMBL/GenBank/DDBJ whole genome shotgun (WGS) entry which is preliminary data.</text>
</comment>
<evidence type="ECO:0000256" key="6">
    <source>
        <dbReference type="ARBA" id="ARBA00023159"/>
    </source>
</evidence>
<feature type="region of interest" description="Disordered" evidence="11">
    <location>
        <begin position="872"/>
        <end position="897"/>
    </location>
</feature>
<comment type="subcellular location">
    <subcellularLocation>
        <location evidence="1 10">Nucleus</location>
    </subcellularLocation>
</comment>
<keyword evidence="15" id="KW-1185">Reference proteome</keyword>
<evidence type="ECO:0000256" key="1">
    <source>
        <dbReference type="ARBA" id="ARBA00004123"/>
    </source>
</evidence>
<name>A0ABR3J1T3_9AGAR</name>
<evidence type="ECO:0000256" key="7">
    <source>
        <dbReference type="ARBA" id="ARBA00023163"/>
    </source>
</evidence>